<comment type="caution">
    <text evidence="1">The sequence shown here is derived from an EMBL/GenBank/DDBJ whole genome shotgun (WGS) entry which is preliminary data.</text>
</comment>
<evidence type="ECO:0000313" key="1">
    <source>
        <dbReference type="EMBL" id="CAG7829264.1"/>
    </source>
</evidence>
<sequence>FQIKILEYLADVKLKLDRLETKVYLLRSSTEAHAAIDDSGFENFPFNDW</sequence>
<reference evidence="1" key="1">
    <citation type="submission" date="2021-06" db="EMBL/GenBank/DDBJ databases">
        <authorList>
            <person name="Hodson N. C."/>
            <person name="Mongue J. A."/>
            <person name="Jaron S. K."/>
        </authorList>
    </citation>
    <scope>NUCLEOTIDE SEQUENCE</scope>
</reference>
<evidence type="ECO:0000313" key="2">
    <source>
        <dbReference type="Proteomes" id="UP000708208"/>
    </source>
</evidence>
<dbReference type="EMBL" id="CAJVCH010550727">
    <property type="protein sequence ID" value="CAG7829264.1"/>
    <property type="molecule type" value="Genomic_DNA"/>
</dbReference>
<dbReference type="Proteomes" id="UP000708208">
    <property type="component" value="Unassembled WGS sequence"/>
</dbReference>
<protein>
    <submittedName>
        <fullName evidence="1">Uncharacterized protein</fullName>
    </submittedName>
</protein>
<keyword evidence="2" id="KW-1185">Reference proteome</keyword>
<dbReference type="AlphaFoldDB" id="A0A8J2LBM9"/>
<gene>
    <name evidence="1" type="ORF">AFUS01_LOCUS39137</name>
</gene>
<organism evidence="1 2">
    <name type="scientific">Allacma fusca</name>
    <dbReference type="NCBI Taxonomy" id="39272"/>
    <lineage>
        <taxon>Eukaryota</taxon>
        <taxon>Metazoa</taxon>
        <taxon>Ecdysozoa</taxon>
        <taxon>Arthropoda</taxon>
        <taxon>Hexapoda</taxon>
        <taxon>Collembola</taxon>
        <taxon>Symphypleona</taxon>
        <taxon>Sminthuridae</taxon>
        <taxon>Allacma</taxon>
    </lineage>
</organism>
<name>A0A8J2LBM9_9HEXA</name>
<feature type="non-terminal residue" evidence="1">
    <location>
        <position position="1"/>
    </location>
</feature>
<accession>A0A8J2LBM9</accession>
<proteinExistence type="predicted"/>